<protein>
    <submittedName>
        <fullName evidence="1">Uncharacterized protein</fullName>
    </submittedName>
</protein>
<reference evidence="1 2" key="1">
    <citation type="journal article" date="2018" name="Genome Res.">
        <title>The genomic architecture and molecular evolution of ant odorant receptors.</title>
        <authorList>
            <person name="McKenzie S.K."/>
            <person name="Kronauer D.J.C."/>
        </authorList>
    </citation>
    <scope>NUCLEOTIDE SEQUENCE [LARGE SCALE GENOMIC DNA]</scope>
    <source>
        <strain evidence="1">Clonal line C1</strain>
    </source>
</reference>
<name>A0A3L8D7X4_OOCBI</name>
<evidence type="ECO:0000313" key="2">
    <source>
        <dbReference type="Proteomes" id="UP000279307"/>
    </source>
</evidence>
<dbReference type="Proteomes" id="UP000279307">
    <property type="component" value="Chromosome 11"/>
</dbReference>
<dbReference type="AlphaFoldDB" id="A0A3L8D7X4"/>
<accession>A0A3L8D7X4</accession>
<gene>
    <name evidence="1" type="ORF">DMN91_010623</name>
</gene>
<proteinExistence type="predicted"/>
<organism evidence="1 2">
    <name type="scientific">Ooceraea biroi</name>
    <name type="common">Clonal raider ant</name>
    <name type="synonym">Cerapachys biroi</name>
    <dbReference type="NCBI Taxonomy" id="2015173"/>
    <lineage>
        <taxon>Eukaryota</taxon>
        <taxon>Metazoa</taxon>
        <taxon>Ecdysozoa</taxon>
        <taxon>Arthropoda</taxon>
        <taxon>Hexapoda</taxon>
        <taxon>Insecta</taxon>
        <taxon>Pterygota</taxon>
        <taxon>Neoptera</taxon>
        <taxon>Endopterygota</taxon>
        <taxon>Hymenoptera</taxon>
        <taxon>Apocrita</taxon>
        <taxon>Aculeata</taxon>
        <taxon>Formicoidea</taxon>
        <taxon>Formicidae</taxon>
        <taxon>Dorylinae</taxon>
        <taxon>Ooceraea</taxon>
    </lineage>
</organism>
<dbReference type="EMBL" id="QOIP01000011">
    <property type="protein sequence ID" value="RLU16555.1"/>
    <property type="molecule type" value="Genomic_DNA"/>
</dbReference>
<comment type="caution">
    <text evidence="1">The sequence shown here is derived from an EMBL/GenBank/DDBJ whole genome shotgun (WGS) entry which is preliminary data.</text>
</comment>
<sequence>MPWIYACARRDDEREKEKDCTCLRKTQAETFRARYFENTSGFFRDLESDLFDGDSGKSRDDYAPTMMGYYALFLRRPFKHCVFYDSEKENKEERNTNAKST</sequence>
<evidence type="ECO:0000313" key="1">
    <source>
        <dbReference type="EMBL" id="RLU16555.1"/>
    </source>
</evidence>